<organism evidence="6 7">
    <name type="scientific">Petromyzon marinus</name>
    <name type="common">Sea lamprey</name>
    <dbReference type="NCBI Taxonomy" id="7757"/>
    <lineage>
        <taxon>Eukaryota</taxon>
        <taxon>Metazoa</taxon>
        <taxon>Chordata</taxon>
        <taxon>Craniata</taxon>
        <taxon>Vertebrata</taxon>
        <taxon>Cyclostomata</taxon>
        <taxon>Hyperoartia</taxon>
        <taxon>Petromyzontiformes</taxon>
        <taxon>Petromyzontidae</taxon>
        <taxon>Petromyzon</taxon>
    </lineage>
</organism>
<comment type="subcellular location">
    <subcellularLocation>
        <location evidence="1">Cytoplasm</location>
    </subcellularLocation>
</comment>
<evidence type="ECO:0000256" key="4">
    <source>
        <dbReference type="ARBA" id="ARBA00022553"/>
    </source>
</evidence>
<dbReference type="Pfam" id="PF10248">
    <property type="entry name" value="Mlf1IP"/>
    <property type="match status" value="1"/>
</dbReference>
<comment type="similarity">
    <text evidence="2">Belongs to the MLF family.</text>
</comment>
<keyword evidence="6" id="KW-1185">Reference proteome</keyword>
<accession>A0AAJ7THM4</accession>
<evidence type="ECO:0000256" key="1">
    <source>
        <dbReference type="ARBA" id="ARBA00004496"/>
    </source>
</evidence>
<reference evidence="7" key="1">
    <citation type="submission" date="2025-08" db="UniProtKB">
        <authorList>
            <consortium name="RefSeq"/>
        </authorList>
    </citation>
    <scope>IDENTIFICATION</scope>
    <source>
        <tissue evidence="7">Sperm</tissue>
    </source>
</reference>
<feature type="region of interest" description="Disordered" evidence="5">
    <location>
        <begin position="238"/>
        <end position="260"/>
    </location>
</feature>
<evidence type="ECO:0000313" key="7">
    <source>
        <dbReference type="RefSeq" id="XP_032818035.1"/>
    </source>
</evidence>
<evidence type="ECO:0000256" key="2">
    <source>
        <dbReference type="ARBA" id="ARBA00008332"/>
    </source>
</evidence>
<dbReference type="KEGG" id="pmrn:116946895"/>
<keyword evidence="3" id="KW-0963">Cytoplasm</keyword>
<dbReference type="Proteomes" id="UP001318040">
    <property type="component" value="Chromosome 28"/>
</dbReference>
<evidence type="ECO:0000256" key="5">
    <source>
        <dbReference type="SAM" id="MobiDB-lite"/>
    </source>
</evidence>
<sequence length="260" mass="28907">MFGLRDLDDDPFMADPFRAHHERVRRAMQGFPAPMPLALPDARAPMGLFAPFPRLGFGMQLSPFGAFGNPMSGVMMNPFQMMDSMISNMHSMMSSDMHGNYCTLCPQETISPNPNGHSFSSTTVMSYSNMGDGPPRVYQASSQTHQVPGGVREVRRSVRDSESGFEKMSIGHHIGERAHIIERSRNHRTGNREENQDFINLEETEAPAFDAEFRSRTSQYAGGGGGDRRVDYRRRADRTPAIMPAGANSEVPVRRGVSHV</sequence>
<evidence type="ECO:0000313" key="6">
    <source>
        <dbReference type="Proteomes" id="UP001318040"/>
    </source>
</evidence>
<dbReference type="GeneID" id="116946895"/>
<dbReference type="RefSeq" id="XP_032818035.1">
    <property type="nucleotide sequence ID" value="XM_032962144.1"/>
</dbReference>
<evidence type="ECO:0000256" key="3">
    <source>
        <dbReference type="ARBA" id="ARBA00022490"/>
    </source>
</evidence>
<dbReference type="GO" id="GO:0005737">
    <property type="term" value="C:cytoplasm"/>
    <property type="evidence" value="ECO:0007669"/>
    <property type="project" value="UniProtKB-SubCell"/>
</dbReference>
<protein>
    <submittedName>
        <fullName evidence="7">Myeloid leukemia factor 2-like isoform X1</fullName>
    </submittedName>
</protein>
<dbReference type="PANTHER" id="PTHR13105">
    <property type="entry name" value="MYELOID LEUKEMIA FACTOR"/>
    <property type="match status" value="1"/>
</dbReference>
<gene>
    <name evidence="7" type="primary">LOC116946895</name>
</gene>
<dbReference type="InterPro" id="IPR019376">
    <property type="entry name" value="Myeloid_leukemia_factor"/>
</dbReference>
<name>A0AAJ7THM4_PETMA</name>
<dbReference type="AlphaFoldDB" id="A0AAJ7THM4"/>
<proteinExistence type="inferred from homology"/>
<keyword evidence="4" id="KW-0597">Phosphoprotein</keyword>